<sequence length="413" mass="46152">MAIVLDEQGPLPSGASTPTTNKPFRRTPLPLPYDLLHILITLLQSSDSFATLSLLSRCSRSYYALITPLLYTNVHITSDEQLQALLSLPADRRGFLGVKRYRSGSIINGVVVHPSLSSRERKVEALSLIERLTLDVYPSRTSLKLASKLPWSLPAQEVTLTSKAVSSLNTKLGHSKAPRILASFWASHFPSLVRPRKVVVDYSDLDVRHEMMNEERKEGWWDTFSGLSVGIQAWKELEEVQVKGEVWNLILPNPGVKVRMVHTIFPPPQPDGEGEGNMVPPMESTPASASEESTNVWRDKLITDRRKALVSGLSTSYFLLEQALANTNTNTNTTTTTNGSPVRMANHPIIEWEIQDFLPPYRGQPGVLEEVVDEGDGVRRGIMADLDQVCPALMERYARMENGRRELSCLKWI</sequence>
<reference evidence="2 3" key="1">
    <citation type="journal article" date="2024" name="bioRxiv">
        <title>Comparative genomics of Cryptococcus and Kwoniella reveals pathogenesis evolution and contrasting karyotype dynamics via intercentromeric recombination or chromosome fusion.</title>
        <authorList>
            <person name="Coelho M.A."/>
            <person name="David-Palma M."/>
            <person name="Shea T."/>
            <person name="Bowers K."/>
            <person name="McGinley-Smith S."/>
            <person name="Mohammad A.W."/>
            <person name="Gnirke A."/>
            <person name="Yurkov A.M."/>
            <person name="Nowrousian M."/>
            <person name="Sun S."/>
            <person name="Cuomo C.A."/>
            <person name="Heitman J."/>
        </authorList>
    </citation>
    <scope>NUCLEOTIDE SEQUENCE [LARGE SCALE GENOMIC DNA]</scope>
    <source>
        <strain evidence="2 3">CBS 13917</strain>
    </source>
</reference>
<protein>
    <recommendedName>
        <fullName evidence="4">F-box domain-containing protein</fullName>
    </recommendedName>
</protein>
<feature type="compositionally biased region" description="Low complexity" evidence="1">
    <location>
        <begin position="280"/>
        <end position="293"/>
    </location>
</feature>
<dbReference type="AlphaFoldDB" id="A0AAW0YI47"/>
<evidence type="ECO:0000256" key="1">
    <source>
        <dbReference type="SAM" id="MobiDB-lite"/>
    </source>
</evidence>
<proteinExistence type="predicted"/>
<name>A0AAW0YI47_9TREE</name>
<evidence type="ECO:0000313" key="2">
    <source>
        <dbReference type="EMBL" id="KAK8849507.1"/>
    </source>
</evidence>
<feature type="region of interest" description="Disordered" evidence="1">
    <location>
        <begin position="1"/>
        <end position="25"/>
    </location>
</feature>
<dbReference type="GeneID" id="92182099"/>
<comment type="caution">
    <text evidence="2">The sequence shown here is derived from an EMBL/GenBank/DDBJ whole genome shotgun (WGS) entry which is preliminary data.</text>
</comment>
<accession>A0AAW0YI47</accession>
<evidence type="ECO:0000313" key="3">
    <source>
        <dbReference type="Proteomes" id="UP001388673"/>
    </source>
</evidence>
<dbReference type="KEGG" id="kne:92182099"/>
<dbReference type="EMBL" id="JBCAWK010000009">
    <property type="protein sequence ID" value="KAK8849507.1"/>
    <property type="molecule type" value="Genomic_DNA"/>
</dbReference>
<keyword evidence="3" id="KW-1185">Reference proteome</keyword>
<dbReference type="Proteomes" id="UP001388673">
    <property type="component" value="Unassembled WGS sequence"/>
</dbReference>
<dbReference type="RefSeq" id="XP_066801395.1">
    <property type="nucleotide sequence ID" value="XM_066947936.1"/>
</dbReference>
<feature type="region of interest" description="Disordered" evidence="1">
    <location>
        <begin position="268"/>
        <end position="293"/>
    </location>
</feature>
<gene>
    <name evidence="2" type="ORF">IAR55_004841</name>
</gene>
<evidence type="ECO:0008006" key="4">
    <source>
        <dbReference type="Google" id="ProtNLM"/>
    </source>
</evidence>
<organism evidence="2 3">
    <name type="scientific">Kwoniella newhampshirensis</name>
    <dbReference type="NCBI Taxonomy" id="1651941"/>
    <lineage>
        <taxon>Eukaryota</taxon>
        <taxon>Fungi</taxon>
        <taxon>Dikarya</taxon>
        <taxon>Basidiomycota</taxon>
        <taxon>Agaricomycotina</taxon>
        <taxon>Tremellomycetes</taxon>
        <taxon>Tremellales</taxon>
        <taxon>Cryptococcaceae</taxon>
        <taxon>Kwoniella</taxon>
    </lineage>
</organism>